<sequence length="290" mass="31857">MASSTASTSPTTTTPATITPPSGYAIKTFQIPVSPFSSTSTISIKITEPNLTAQNLPLETWASSHILASLLRHIKINFPVSSNNKDIDVLPILELGAGTGLVGISAGVIWQKPVILTDLEPIIPGIQLNVDINNVGSQLDAINNSSSSPGHNILDTTTAATNSERIRCGTLDWKSPTILSMYTDKRMYFSTNTKAHVILAADTVYSEEHPGLLSDVIKNWLYQGEEARVVIAYPMRVAYLEEIRELWDKFEEIGLEAVDEGKETANGELFDDELLIEWSLWRWKSEVLEA</sequence>
<evidence type="ECO:0000313" key="2">
    <source>
        <dbReference type="EMBL" id="KAF3208013.1"/>
    </source>
</evidence>
<dbReference type="EMBL" id="JAABOE010000073">
    <property type="protein sequence ID" value="KAF3170673.1"/>
    <property type="molecule type" value="Genomic_DNA"/>
</dbReference>
<dbReference type="PANTHER" id="PTHR14614">
    <property type="entry name" value="HEPATOCELLULAR CARCINOMA-ASSOCIATED ANTIGEN"/>
    <property type="match status" value="1"/>
</dbReference>
<dbReference type="InterPro" id="IPR019410">
    <property type="entry name" value="Methyltransf_16"/>
</dbReference>
<dbReference type="Gene3D" id="3.40.50.150">
    <property type="entry name" value="Vaccinia Virus protein VP39"/>
    <property type="match status" value="1"/>
</dbReference>
<dbReference type="GO" id="GO:0008757">
    <property type="term" value="F:S-adenosylmethionine-dependent methyltransferase activity"/>
    <property type="evidence" value="ECO:0007669"/>
    <property type="project" value="UniProtKB-ARBA"/>
</dbReference>
<evidence type="ECO:0000313" key="1">
    <source>
        <dbReference type="EMBL" id="KAF3170673.1"/>
    </source>
</evidence>
<dbReference type="InterPro" id="IPR029063">
    <property type="entry name" value="SAM-dependent_MTases_sf"/>
</dbReference>
<evidence type="ECO:0000313" key="6">
    <source>
        <dbReference type="Proteomes" id="UP000479691"/>
    </source>
</evidence>
<dbReference type="EMBL" id="WIPF01000057">
    <property type="protein sequence ID" value="KAF3217759.1"/>
    <property type="molecule type" value="Genomic_DNA"/>
</dbReference>
<evidence type="ECO:0000313" key="5">
    <source>
        <dbReference type="Proteomes" id="UP000472727"/>
    </source>
</evidence>
<comment type="caution">
    <text evidence="2">The sequence shown here is derived from an EMBL/GenBank/DDBJ whole genome shotgun (WGS) entry which is preliminary data.</text>
</comment>
<evidence type="ECO:0000313" key="8">
    <source>
        <dbReference type="Proteomes" id="UP000614610"/>
    </source>
</evidence>
<proteinExistence type="predicted"/>
<dbReference type="GO" id="GO:0005829">
    <property type="term" value="C:cytosol"/>
    <property type="evidence" value="ECO:0007669"/>
    <property type="project" value="TreeGrafter"/>
</dbReference>
<organism evidence="2 8">
    <name type="scientific">Orbilia oligospora</name>
    <name type="common">Nematode-trapping fungus</name>
    <name type="synonym">Arthrobotrys oligospora</name>
    <dbReference type="NCBI Taxonomy" id="2813651"/>
    <lineage>
        <taxon>Eukaryota</taxon>
        <taxon>Fungi</taxon>
        <taxon>Dikarya</taxon>
        <taxon>Ascomycota</taxon>
        <taxon>Pezizomycotina</taxon>
        <taxon>Orbiliomycetes</taxon>
        <taxon>Orbiliales</taxon>
        <taxon>Orbiliaceae</taxon>
        <taxon>Orbilia</taxon>
    </lineage>
</organism>
<evidence type="ECO:0000313" key="7">
    <source>
        <dbReference type="Proteomes" id="UP000483672"/>
    </source>
</evidence>
<evidence type="ECO:0000313" key="4">
    <source>
        <dbReference type="EMBL" id="KAF3217759.1"/>
    </source>
</evidence>
<dbReference type="EMBL" id="WIWS01000069">
    <property type="protein sequence ID" value="KAF3212435.1"/>
    <property type="molecule type" value="Genomic_DNA"/>
</dbReference>
<gene>
    <name evidence="3" type="ORF">TWF106_009805</name>
    <name evidence="4" type="ORF">TWF191_008390</name>
    <name evidence="2" type="ORF">TWF679_007916</name>
    <name evidence="1" type="ORF">TWF788_010136</name>
</gene>
<dbReference type="Proteomes" id="UP000483672">
    <property type="component" value="Unassembled WGS sequence"/>
</dbReference>
<dbReference type="Proteomes" id="UP000614610">
    <property type="component" value="Unassembled WGS sequence"/>
</dbReference>
<evidence type="ECO:0000313" key="3">
    <source>
        <dbReference type="EMBL" id="KAF3212435.1"/>
    </source>
</evidence>
<dbReference type="Proteomes" id="UP000472727">
    <property type="component" value="Unassembled WGS sequence"/>
</dbReference>
<name>A0A6G1MFH1_ORBOL</name>
<dbReference type="OrthoDB" id="433955at2759"/>
<dbReference type="PANTHER" id="PTHR14614:SF156">
    <property type="entry name" value="PROTEIN-LYSINE N-METHYLTRANSFERASE EFM2"/>
    <property type="match status" value="1"/>
</dbReference>
<reference evidence="5 6" key="1">
    <citation type="submission" date="2019-06" db="EMBL/GenBank/DDBJ databases">
        <authorList>
            <person name="Palmer J.M."/>
        </authorList>
    </citation>
    <scope>NUCLEOTIDE SEQUENCE</scope>
    <source>
        <strain evidence="3 5">TWF106</strain>
        <strain evidence="4 7">TWF191</strain>
        <strain evidence="2">TWF679</strain>
        <strain evidence="1 6">TWF788</strain>
    </source>
</reference>
<dbReference type="Proteomes" id="UP000479691">
    <property type="component" value="Unassembled WGS sequence"/>
</dbReference>
<dbReference type="EMBL" id="WIWT01000049">
    <property type="protein sequence ID" value="KAF3208013.1"/>
    <property type="molecule type" value="Genomic_DNA"/>
</dbReference>
<dbReference type="AlphaFoldDB" id="A0A6G1MFH1"/>
<protein>
    <submittedName>
        <fullName evidence="2">Uncharacterized protein</fullName>
    </submittedName>
</protein>
<accession>A0A6G1MFH1</accession>
<dbReference type="Pfam" id="PF10294">
    <property type="entry name" value="Methyltransf_16"/>
    <property type="match status" value="1"/>
</dbReference>